<keyword evidence="2" id="KW-1185">Reference proteome</keyword>
<comment type="caution">
    <text evidence="1">The sequence shown here is derived from an EMBL/GenBank/DDBJ whole genome shotgun (WGS) entry which is preliminary data.</text>
</comment>
<gene>
    <name evidence="1" type="ORF">KSF_072750</name>
</gene>
<organism evidence="1 2">
    <name type="scientific">Reticulibacter mediterranei</name>
    <dbReference type="NCBI Taxonomy" id="2778369"/>
    <lineage>
        <taxon>Bacteria</taxon>
        <taxon>Bacillati</taxon>
        <taxon>Chloroflexota</taxon>
        <taxon>Ktedonobacteria</taxon>
        <taxon>Ktedonobacterales</taxon>
        <taxon>Reticulibacteraceae</taxon>
        <taxon>Reticulibacter</taxon>
    </lineage>
</organism>
<dbReference type="AlphaFoldDB" id="A0A8J3IUX9"/>
<accession>A0A8J3IUX9</accession>
<evidence type="ECO:0000313" key="1">
    <source>
        <dbReference type="EMBL" id="GHO97227.1"/>
    </source>
</evidence>
<dbReference type="Gene3D" id="3.20.20.30">
    <property type="entry name" value="Luciferase-like domain"/>
    <property type="match status" value="1"/>
</dbReference>
<dbReference type="InterPro" id="IPR036661">
    <property type="entry name" value="Luciferase-like_sf"/>
</dbReference>
<name>A0A8J3IUX9_9CHLR</name>
<dbReference type="EMBL" id="BNJK01000001">
    <property type="protein sequence ID" value="GHO97227.1"/>
    <property type="molecule type" value="Genomic_DNA"/>
</dbReference>
<dbReference type="SUPFAM" id="SSF51679">
    <property type="entry name" value="Bacterial luciferase-like"/>
    <property type="match status" value="1"/>
</dbReference>
<evidence type="ECO:0000313" key="2">
    <source>
        <dbReference type="Proteomes" id="UP000597444"/>
    </source>
</evidence>
<evidence type="ECO:0008006" key="3">
    <source>
        <dbReference type="Google" id="ProtNLM"/>
    </source>
</evidence>
<dbReference type="GO" id="GO:0016705">
    <property type="term" value="F:oxidoreductase activity, acting on paired donors, with incorporation or reduction of molecular oxygen"/>
    <property type="evidence" value="ECO:0007669"/>
    <property type="project" value="InterPro"/>
</dbReference>
<proteinExistence type="predicted"/>
<dbReference type="RefSeq" id="WP_220207805.1">
    <property type="nucleotide sequence ID" value="NZ_BNJK01000001.1"/>
</dbReference>
<dbReference type="Proteomes" id="UP000597444">
    <property type="component" value="Unassembled WGS sequence"/>
</dbReference>
<protein>
    <recommendedName>
        <fullName evidence="3">Luciferase-like domain-containing protein</fullName>
    </recommendedName>
</protein>
<reference evidence="1" key="1">
    <citation type="submission" date="2020-10" db="EMBL/GenBank/DDBJ databases">
        <title>Taxonomic study of unclassified bacteria belonging to the class Ktedonobacteria.</title>
        <authorList>
            <person name="Yabe S."/>
            <person name="Wang C.M."/>
            <person name="Zheng Y."/>
            <person name="Sakai Y."/>
            <person name="Cavaletti L."/>
            <person name="Monciardini P."/>
            <person name="Donadio S."/>
        </authorList>
    </citation>
    <scope>NUCLEOTIDE SEQUENCE</scope>
    <source>
        <strain evidence="1">ID150040</strain>
    </source>
</reference>
<sequence>MTDLENWVAFGSPQECIDKLRAFVAAGATTITLRLTGYDQEKQFKRVTEEVLSAFL</sequence>